<dbReference type="Pfam" id="PF08241">
    <property type="entry name" value="Methyltransf_11"/>
    <property type="match status" value="1"/>
</dbReference>
<dbReference type="CDD" id="cd02440">
    <property type="entry name" value="AdoMet_MTases"/>
    <property type="match status" value="1"/>
</dbReference>
<dbReference type="Gene3D" id="3.40.50.150">
    <property type="entry name" value="Vaccinia Virus protein VP39"/>
    <property type="match status" value="1"/>
</dbReference>
<organism evidence="2 3">
    <name type="scientific">Luteibacter rhizovicinus DSM 16549</name>
    <dbReference type="NCBI Taxonomy" id="1440763"/>
    <lineage>
        <taxon>Bacteria</taxon>
        <taxon>Pseudomonadati</taxon>
        <taxon>Pseudomonadota</taxon>
        <taxon>Gammaproteobacteria</taxon>
        <taxon>Lysobacterales</taxon>
        <taxon>Rhodanobacteraceae</taxon>
        <taxon>Luteibacter</taxon>
    </lineage>
</organism>
<dbReference type="SUPFAM" id="SSF53335">
    <property type="entry name" value="S-adenosyl-L-methionine-dependent methyltransferases"/>
    <property type="match status" value="1"/>
</dbReference>
<dbReference type="EMBL" id="CP017480">
    <property type="protein sequence ID" value="APG03916.1"/>
    <property type="molecule type" value="Genomic_DNA"/>
</dbReference>
<dbReference type="KEGG" id="lrz:BJI69_08360"/>
<gene>
    <name evidence="2" type="ORF">BJI69_08360</name>
</gene>
<sequence length="261" mass="29055">MSQFNAFAEPELRQSIASLPLQRGMRVLDAGCGAGDALDWLRAGVGDEGMVMGIDLSAAHTVVARAVAPAEALVIQADLLSPPLAGETLDLIWSVNTVNHFNDPVAGLKVLARLLRPGGRMAVGQSSLLPDMYFAWDARLERLVNDAVRQYYRVRYQVSERDMTGVRSLVGLMQRSGLRDITVRTVMIERTWPLRPADESYLLETIFQNTWGERLRPYLSSEDFDALARLCDPEHPEFALRRPDFHFLQSFTLAVGAVETP</sequence>
<dbReference type="AlphaFoldDB" id="A0A1L3ES83"/>
<dbReference type="GO" id="GO:0008757">
    <property type="term" value="F:S-adenosylmethionine-dependent methyltransferase activity"/>
    <property type="evidence" value="ECO:0007669"/>
    <property type="project" value="InterPro"/>
</dbReference>
<dbReference type="InterPro" id="IPR029063">
    <property type="entry name" value="SAM-dependent_MTases_sf"/>
</dbReference>
<dbReference type="Proteomes" id="UP000182987">
    <property type="component" value="Chromosome"/>
</dbReference>
<evidence type="ECO:0000313" key="2">
    <source>
        <dbReference type="EMBL" id="APG03916.1"/>
    </source>
</evidence>
<protein>
    <recommendedName>
        <fullName evidence="1">Methyltransferase type 11 domain-containing protein</fullName>
    </recommendedName>
</protein>
<evidence type="ECO:0000313" key="3">
    <source>
        <dbReference type="Proteomes" id="UP000182987"/>
    </source>
</evidence>
<accession>A0A1L3ES83</accession>
<name>A0A1L3ES83_9GAMM</name>
<feature type="domain" description="Methyltransferase type 11" evidence="1">
    <location>
        <begin position="28"/>
        <end position="122"/>
    </location>
</feature>
<dbReference type="InterPro" id="IPR013216">
    <property type="entry name" value="Methyltransf_11"/>
</dbReference>
<reference evidence="3" key="1">
    <citation type="submission" date="2016-09" db="EMBL/GenBank/DDBJ databases">
        <authorList>
            <person name="Lysoe E."/>
        </authorList>
    </citation>
    <scope>NUCLEOTIDE SEQUENCE [LARGE SCALE GENOMIC DNA]</scope>
    <source>
        <strain evidence="3">LJ96T</strain>
    </source>
</reference>
<dbReference type="PANTHER" id="PTHR43861:SF1">
    <property type="entry name" value="TRANS-ACONITATE 2-METHYLTRANSFERASE"/>
    <property type="match status" value="1"/>
</dbReference>
<keyword evidence="3" id="KW-1185">Reference proteome</keyword>
<evidence type="ECO:0000259" key="1">
    <source>
        <dbReference type="Pfam" id="PF08241"/>
    </source>
</evidence>
<proteinExistence type="predicted"/>
<dbReference type="STRING" id="1440763.BJI69_08360"/>
<dbReference type="PANTHER" id="PTHR43861">
    <property type="entry name" value="TRANS-ACONITATE 2-METHYLTRANSFERASE-RELATED"/>
    <property type="match status" value="1"/>
</dbReference>